<reference evidence="1" key="1">
    <citation type="submission" date="2021-03" db="EMBL/GenBank/DDBJ databases">
        <title>Draft genome sequence of rust myrtle Austropuccinia psidii MF-1, a brazilian biotype.</title>
        <authorList>
            <person name="Quecine M.C."/>
            <person name="Pachon D.M.R."/>
            <person name="Bonatelli M.L."/>
            <person name="Correr F.H."/>
            <person name="Franceschini L.M."/>
            <person name="Leite T.F."/>
            <person name="Margarido G.R.A."/>
            <person name="Almeida C.A."/>
            <person name="Ferrarezi J.A."/>
            <person name="Labate C.A."/>
        </authorList>
    </citation>
    <scope>NUCLEOTIDE SEQUENCE</scope>
    <source>
        <strain evidence="1">MF-1</strain>
    </source>
</reference>
<name>A0A9Q3BCF4_9BASI</name>
<protein>
    <submittedName>
        <fullName evidence="1">Uncharacterized protein</fullName>
    </submittedName>
</protein>
<organism evidence="1 2">
    <name type="scientific">Austropuccinia psidii MF-1</name>
    <dbReference type="NCBI Taxonomy" id="1389203"/>
    <lineage>
        <taxon>Eukaryota</taxon>
        <taxon>Fungi</taxon>
        <taxon>Dikarya</taxon>
        <taxon>Basidiomycota</taxon>
        <taxon>Pucciniomycotina</taxon>
        <taxon>Pucciniomycetes</taxon>
        <taxon>Pucciniales</taxon>
        <taxon>Sphaerophragmiaceae</taxon>
        <taxon>Austropuccinia</taxon>
    </lineage>
</organism>
<keyword evidence="2" id="KW-1185">Reference proteome</keyword>
<accession>A0A9Q3BCF4</accession>
<dbReference type="EMBL" id="AVOT02000401">
    <property type="protein sequence ID" value="MBW0462710.1"/>
    <property type="molecule type" value="Genomic_DNA"/>
</dbReference>
<evidence type="ECO:0000313" key="2">
    <source>
        <dbReference type="Proteomes" id="UP000765509"/>
    </source>
</evidence>
<comment type="caution">
    <text evidence="1">The sequence shown here is derived from an EMBL/GenBank/DDBJ whole genome shotgun (WGS) entry which is preliminary data.</text>
</comment>
<gene>
    <name evidence="1" type="ORF">O181_002425</name>
</gene>
<sequence length="157" mass="17897">MLLIRRVQILLTPFAANVPKQLHLDINRLEECLLLSQLPSKTWKISTRCRRCHKYFRPYFLATAQVYKLLQCLDFGTVKPYFHKLGHPLRLGFQGPLESAQCQKNKLSGCRTLLIAPAEVKRDENELVLVLSMGPSNGDFSTSTPLSLEKAPTHHKN</sequence>
<dbReference type="Proteomes" id="UP000765509">
    <property type="component" value="Unassembled WGS sequence"/>
</dbReference>
<dbReference type="AlphaFoldDB" id="A0A9Q3BCF4"/>
<evidence type="ECO:0000313" key="1">
    <source>
        <dbReference type="EMBL" id="MBW0462710.1"/>
    </source>
</evidence>
<proteinExistence type="predicted"/>